<accession>A0A0E0KLF0</accession>
<protein>
    <submittedName>
        <fullName evidence="1">Uncharacterized protein</fullName>
    </submittedName>
</protein>
<organism evidence="1">
    <name type="scientific">Oryza punctata</name>
    <name type="common">Red rice</name>
    <dbReference type="NCBI Taxonomy" id="4537"/>
    <lineage>
        <taxon>Eukaryota</taxon>
        <taxon>Viridiplantae</taxon>
        <taxon>Streptophyta</taxon>
        <taxon>Embryophyta</taxon>
        <taxon>Tracheophyta</taxon>
        <taxon>Spermatophyta</taxon>
        <taxon>Magnoliopsida</taxon>
        <taxon>Liliopsida</taxon>
        <taxon>Poales</taxon>
        <taxon>Poaceae</taxon>
        <taxon>BOP clade</taxon>
        <taxon>Oryzoideae</taxon>
        <taxon>Oryzeae</taxon>
        <taxon>Oryzinae</taxon>
        <taxon>Oryza</taxon>
    </lineage>
</organism>
<sequence>MSIHASALVSFAGCDVVKICSPWAVRVIVGSSRIEREWQMAKRSIHAHITQGLKSAFLTTLWEIWMERNNRIFRGIESTSTALASKIIDELHLWELAGAKGVQRIISRD</sequence>
<evidence type="ECO:0000313" key="2">
    <source>
        <dbReference type="Proteomes" id="UP000026962"/>
    </source>
</evidence>
<keyword evidence="2" id="KW-1185">Reference proteome</keyword>
<reference evidence="1" key="1">
    <citation type="submission" date="2015-04" db="UniProtKB">
        <authorList>
            <consortium name="EnsemblPlants"/>
        </authorList>
    </citation>
    <scope>IDENTIFICATION</scope>
</reference>
<dbReference type="AlphaFoldDB" id="A0A0E0KLF0"/>
<dbReference type="Gramene" id="OPUNC03G37700.1">
    <property type="protein sequence ID" value="OPUNC03G37700.1"/>
    <property type="gene ID" value="OPUNC03G37700"/>
</dbReference>
<dbReference type="OMA" id="EREWQMA"/>
<name>A0A0E0KLF0_ORYPU</name>
<dbReference type="EnsemblPlants" id="OPUNC03G37700.1">
    <property type="protein sequence ID" value="OPUNC03G37700.1"/>
    <property type="gene ID" value="OPUNC03G37700"/>
</dbReference>
<proteinExistence type="predicted"/>
<dbReference type="Proteomes" id="UP000026962">
    <property type="component" value="Chromosome 3"/>
</dbReference>
<reference evidence="1" key="2">
    <citation type="submission" date="2018-05" db="EMBL/GenBank/DDBJ databases">
        <title>OpunRS2 (Oryza punctata Reference Sequence Version 2).</title>
        <authorList>
            <person name="Zhang J."/>
            <person name="Kudrna D."/>
            <person name="Lee S."/>
            <person name="Talag J."/>
            <person name="Welchert J."/>
            <person name="Wing R.A."/>
        </authorList>
    </citation>
    <scope>NUCLEOTIDE SEQUENCE [LARGE SCALE GENOMIC DNA]</scope>
</reference>
<evidence type="ECO:0000313" key="1">
    <source>
        <dbReference type="EnsemblPlants" id="OPUNC03G37700.1"/>
    </source>
</evidence>